<comment type="caution">
    <text evidence="2">The sequence shown here is derived from an EMBL/GenBank/DDBJ whole genome shotgun (WGS) entry which is preliminary data.</text>
</comment>
<name>A0A811V3V4_CERCA</name>
<gene>
    <name evidence="2" type="ORF">CCAP1982_LOCUS14062</name>
</gene>
<evidence type="ECO:0000313" key="2">
    <source>
        <dbReference type="EMBL" id="CAD7005710.1"/>
    </source>
</evidence>
<sequence length="95" mass="10535">MTNPSSNGADGVGTHSLINEFSCGRSQKYSGQRPYSKKESRRLQDLYFANNLKLLPRSEKVDVSPTVTKTLSVVAQKTSRRHPITSSSPMSLHKL</sequence>
<protein>
    <submittedName>
        <fullName evidence="2">(Mediterranean fruit fly) hypothetical protein</fullName>
    </submittedName>
</protein>
<evidence type="ECO:0000313" key="3">
    <source>
        <dbReference type="Proteomes" id="UP000606786"/>
    </source>
</evidence>
<reference evidence="2" key="1">
    <citation type="submission" date="2020-11" db="EMBL/GenBank/DDBJ databases">
        <authorList>
            <person name="Whitehead M."/>
        </authorList>
    </citation>
    <scope>NUCLEOTIDE SEQUENCE</scope>
    <source>
        <strain evidence="2">EGII</strain>
    </source>
</reference>
<dbReference type="Proteomes" id="UP000606786">
    <property type="component" value="Unassembled WGS sequence"/>
</dbReference>
<evidence type="ECO:0000256" key="1">
    <source>
        <dbReference type="SAM" id="MobiDB-lite"/>
    </source>
</evidence>
<proteinExistence type="predicted"/>
<dbReference type="EMBL" id="CAJHJT010000034">
    <property type="protein sequence ID" value="CAD7005710.1"/>
    <property type="molecule type" value="Genomic_DNA"/>
</dbReference>
<organism evidence="2 3">
    <name type="scientific">Ceratitis capitata</name>
    <name type="common">Mediterranean fruit fly</name>
    <name type="synonym">Tephritis capitata</name>
    <dbReference type="NCBI Taxonomy" id="7213"/>
    <lineage>
        <taxon>Eukaryota</taxon>
        <taxon>Metazoa</taxon>
        <taxon>Ecdysozoa</taxon>
        <taxon>Arthropoda</taxon>
        <taxon>Hexapoda</taxon>
        <taxon>Insecta</taxon>
        <taxon>Pterygota</taxon>
        <taxon>Neoptera</taxon>
        <taxon>Endopterygota</taxon>
        <taxon>Diptera</taxon>
        <taxon>Brachycera</taxon>
        <taxon>Muscomorpha</taxon>
        <taxon>Tephritoidea</taxon>
        <taxon>Tephritidae</taxon>
        <taxon>Ceratitis</taxon>
        <taxon>Ceratitis</taxon>
    </lineage>
</organism>
<keyword evidence="3" id="KW-1185">Reference proteome</keyword>
<feature type="region of interest" description="Disordered" evidence="1">
    <location>
        <begin position="74"/>
        <end position="95"/>
    </location>
</feature>
<feature type="compositionally biased region" description="Polar residues" evidence="1">
    <location>
        <begin position="84"/>
        <end position="95"/>
    </location>
</feature>
<accession>A0A811V3V4</accession>
<dbReference type="AlphaFoldDB" id="A0A811V3V4"/>